<proteinExistence type="predicted"/>
<dbReference type="EMBL" id="VSSQ01055712">
    <property type="protein sequence ID" value="MPN09597.1"/>
    <property type="molecule type" value="Genomic_DNA"/>
</dbReference>
<dbReference type="AlphaFoldDB" id="A0A645F5Y0"/>
<reference evidence="1" key="1">
    <citation type="submission" date="2019-08" db="EMBL/GenBank/DDBJ databases">
        <authorList>
            <person name="Kucharzyk K."/>
            <person name="Murdoch R.W."/>
            <person name="Higgins S."/>
            <person name="Loffler F."/>
        </authorList>
    </citation>
    <scope>NUCLEOTIDE SEQUENCE</scope>
</reference>
<dbReference type="Gene3D" id="3.10.450.540">
    <property type="match status" value="1"/>
</dbReference>
<protein>
    <recommendedName>
        <fullName evidence="2">DUF3828 domain-containing protein</fullName>
    </recommendedName>
</protein>
<comment type="caution">
    <text evidence="1">The sequence shown here is derived from an EMBL/GenBank/DDBJ whole genome shotgun (WGS) entry which is preliminary data.</text>
</comment>
<evidence type="ECO:0008006" key="2">
    <source>
        <dbReference type="Google" id="ProtNLM"/>
    </source>
</evidence>
<organism evidence="1">
    <name type="scientific">bioreactor metagenome</name>
    <dbReference type="NCBI Taxonomy" id="1076179"/>
    <lineage>
        <taxon>unclassified sequences</taxon>
        <taxon>metagenomes</taxon>
        <taxon>ecological metagenomes</taxon>
    </lineage>
</organism>
<dbReference type="PROSITE" id="PS51257">
    <property type="entry name" value="PROKAR_LIPOPROTEIN"/>
    <property type="match status" value="1"/>
</dbReference>
<evidence type="ECO:0000313" key="1">
    <source>
        <dbReference type="EMBL" id="MPN09597.1"/>
    </source>
</evidence>
<gene>
    <name evidence="1" type="ORF">SDC9_156888</name>
</gene>
<sequence>MKHPLLFISIIITALILSGCSPSLNVLSYRYRLETSQTSTAPVEPMTPADRKEVEELSLEFAQKYYTYNLENYVEVNNELLSLMTSEYQNTFKQLTTDGLLAAKAVNAESEVESVQVSEVDKLSSNLANVKLTFDAKVSANGQTTRNQYSTKLGLLKDDGHWKINTILSEQPARFFELNKLL</sequence>
<name>A0A645F5Y0_9ZZZZ</name>
<accession>A0A645F5Y0</accession>